<sequence>MISVVLFAFISSLLVPTTGADLDIKLKTGTFRGISTTPGIEKWLGIPYAHPPVGERRFRAPVPITESSNVLKNASTFGNACPQPPSNLGAPISEDCLFLNVFRPQNTSANAGLPVLVWIHGGQYTTGAASKSAYDPTRMLRRSLDIGKPIILVSINYRVNTFGFLASSLMDPQDLNAGLLDQRAALRFVNSNIRAFGGDPEKVTIWGQSAGAGSVQAHFIFPTPERLFRAGIGESAVGPFKNSPDAKEFDIPGLPFARLVDNVGCTMGPNALSCLRGVPFSTLLNISNQMIHSTLNMQLWQPSVGPPGSMVPERASARIERGDFLHLPYFAGTTVNEGTTFSETLLHRGLSGVQENDAFATFIRDLFINNSTITEDVVDRILVMWRANDPSLGAPFNTGDSLFDRAEAWYGDEMFLAPRRLFFQKGSPLQPMFAYRFAEFIPGNNPTLGVAHASDLPLLLGSAPVAVEADFSNQMIDAWVGFVHDLDPGAAFPRYSNENPVVLQLQRDNITVIPDKKIGTQSPTTIFQDEMTKSDLKLDDIWDTDDDLSVKDLRSVLPALSSQAASITPTPNKRPPLLPQLKVGSDIIESSPRKSSYGYGSSPSSPKLMNGSVPRSRVLSRSRTLPRISPSESNRMRRTRSEIEGLEVDAAVLNNIRRWILAIAIVEFDLDDGPVVDAVFPPIHLSSQEASNIAFSAFPDSLQFDQGSQNHSFCVRECPNEERDQTTSDGFIYGHSHFTQRRNPHSKRGYEQRSVVILTHLAYPALFTSISSVFGPLFESHGVPMLESACHNIATWPDPSPGMTLELGFLGSVLHLELPRTIDSQQLTDTSSFKEKYNPKLHILASAPPFAPPPLLLFEACLSHLWSIWECVVLGEPILIFGASPVETSQAVWWFRDLLRPIPFAGDIRPYFTIHDQDHSLLVNKLPPKSGLLLGVTNPFFHRSCSHWPHILSLGRKLQHSAGISGKNSHKLAAAGPEPGWKTSVHKRYISKDRALLKQLEDACRGTDQQKLDFSLILRRHFCSRTNELLLPLTRYLNTLIPTPTEVASEASPRLKPFNNANFFASLRAHGTPLPFKSTSKRTEFYERRVYLTNSSEYPNR</sequence>
<evidence type="ECO:0000256" key="3">
    <source>
        <dbReference type="ARBA" id="ARBA00022801"/>
    </source>
</evidence>
<feature type="region of interest" description="Disordered" evidence="4">
    <location>
        <begin position="590"/>
        <end position="636"/>
    </location>
</feature>
<dbReference type="AlphaFoldDB" id="A0A0W0EXM1"/>
<evidence type="ECO:0000313" key="8">
    <source>
        <dbReference type="Proteomes" id="UP000054988"/>
    </source>
</evidence>
<dbReference type="InterPro" id="IPR029058">
    <property type="entry name" value="AB_hydrolase_fold"/>
</dbReference>
<dbReference type="GO" id="GO:0055037">
    <property type="term" value="C:recycling endosome"/>
    <property type="evidence" value="ECO:0007669"/>
    <property type="project" value="TreeGrafter"/>
</dbReference>
<protein>
    <submittedName>
        <fullName evidence="7">Putative alpha/beta-hydrolase</fullName>
    </submittedName>
</protein>
<dbReference type="EMBL" id="LATX01002463">
    <property type="protein sequence ID" value="KTB28779.1"/>
    <property type="molecule type" value="Genomic_DNA"/>
</dbReference>
<keyword evidence="3 7" id="KW-0378">Hydrolase</keyword>
<accession>A0A0W0EXM1</accession>
<dbReference type="PANTHER" id="PTHR13677">
    <property type="entry name" value="LD41638P"/>
    <property type="match status" value="1"/>
</dbReference>
<name>A0A0W0EXM1_MONRR</name>
<evidence type="ECO:0000256" key="2">
    <source>
        <dbReference type="ARBA" id="ARBA00007159"/>
    </source>
</evidence>
<dbReference type="PROSITE" id="PS00122">
    <property type="entry name" value="CARBOXYLESTERASE_B_1"/>
    <property type="match status" value="1"/>
</dbReference>
<evidence type="ECO:0000256" key="4">
    <source>
        <dbReference type="SAM" id="MobiDB-lite"/>
    </source>
</evidence>
<evidence type="ECO:0000313" key="7">
    <source>
        <dbReference type="EMBL" id="KTB28779.1"/>
    </source>
</evidence>
<evidence type="ECO:0000259" key="6">
    <source>
        <dbReference type="PROSITE" id="PS50211"/>
    </source>
</evidence>
<dbReference type="PROSITE" id="PS50211">
    <property type="entry name" value="DENN"/>
    <property type="match status" value="1"/>
</dbReference>
<keyword evidence="5" id="KW-0732">Signal</keyword>
<comment type="caution">
    <text evidence="7">The sequence shown here is derived from an EMBL/GenBank/DDBJ whole genome shotgun (WGS) entry which is preliminary data.</text>
</comment>
<comment type="similarity">
    <text evidence="1">Belongs to the type-B carboxylesterase/lipase family.</text>
</comment>
<evidence type="ECO:0000256" key="1">
    <source>
        <dbReference type="ARBA" id="ARBA00005964"/>
    </source>
</evidence>
<feature type="domain" description="UDENN" evidence="6">
    <location>
        <begin position="661"/>
        <end position="1101"/>
    </location>
</feature>
<dbReference type="ESTHER" id="monro-v2xq37">
    <property type="family name" value="Fungal_carboxylesterase_lipase"/>
</dbReference>
<dbReference type="InterPro" id="IPR002018">
    <property type="entry name" value="CarbesteraseB"/>
</dbReference>
<dbReference type="Gene3D" id="3.40.50.1820">
    <property type="entry name" value="alpha/beta hydrolase"/>
    <property type="match status" value="1"/>
</dbReference>
<dbReference type="InterPro" id="IPR019826">
    <property type="entry name" value="Carboxylesterase_B_AS"/>
</dbReference>
<proteinExistence type="inferred from homology"/>
<dbReference type="PANTHER" id="PTHR13677:SF0">
    <property type="entry name" value="LD41638P"/>
    <property type="match status" value="1"/>
</dbReference>
<evidence type="ECO:0000256" key="5">
    <source>
        <dbReference type="SAM" id="SignalP"/>
    </source>
</evidence>
<dbReference type="GO" id="GO:0005085">
    <property type="term" value="F:guanyl-nucleotide exchange factor activity"/>
    <property type="evidence" value="ECO:0007669"/>
    <property type="project" value="InterPro"/>
</dbReference>
<gene>
    <name evidence="7" type="ORF">WG66_18624</name>
</gene>
<feature type="compositionally biased region" description="Low complexity" evidence="4">
    <location>
        <begin position="593"/>
        <end position="627"/>
    </location>
</feature>
<dbReference type="InterPro" id="IPR037516">
    <property type="entry name" value="Tripartite_DENN"/>
</dbReference>
<comment type="similarity">
    <text evidence="2">Belongs to the DENND6 family.</text>
</comment>
<dbReference type="InterPro" id="IPR024224">
    <property type="entry name" value="DENND6"/>
</dbReference>
<dbReference type="GO" id="GO:0016787">
    <property type="term" value="F:hydrolase activity"/>
    <property type="evidence" value="ECO:0007669"/>
    <property type="project" value="UniProtKB-KW"/>
</dbReference>
<organism evidence="7 8">
    <name type="scientific">Moniliophthora roreri</name>
    <name type="common">Frosty pod rot fungus</name>
    <name type="synonym">Monilia roreri</name>
    <dbReference type="NCBI Taxonomy" id="221103"/>
    <lineage>
        <taxon>Eukaryota</taxon>
        <taxon>Fungi</taxon>
        <taxon>Dikarya</taxon>
        <taxon>Basidiomycota</taxon>
        <taxon>Agaricomycotina</taxon>
        <taxon>Agaricomycetes</taxon>
        <taxon>Agaricomycetidae</taxon>
        <taxon>Agaricales</taxon>
        <taxon>Marasmiineae</taxon>
        <taxon>Marasmiaceae</taxon>
        <taxon>Moniliophthora</taxon>
    </lineage>
</organism>
<dbReference type="Pfam" id="PF00135">
    <property type="entry name" value="COesterase"/>
    <property type="match status" value="1"/>
</dbReference>
<dbReference type="InterPro" id="IPR019819">
    <property type="entry name" value="Carboxylesterase_B_CS"/>
</dbReference>
<dbReference type="SUPFAM" id="SSF53474">
    <property type="entry name" value="alpha/beta-Hydrolases"/>
    <property type="match status" value="1"/>
</dbReference>
<dbReference type="eggNOG" id="KOG2432">
    <property type="taxonomic scope" value="Eukaryota"/>
</dbReference>
<dbReference type="PROSITE" id="PS00941">
    <property type="entry name" value="CARBOXYLESTERASE_B_2"/>
    <property type="match status" value="1"/>
</dbReference>
<reference evidence="7 8" key="1">
    <citation type="submission" date="2015-12" db="EMBL/GenBank/DDBJ databases">
        <title>Draft genome sequence of Moniliophthora roreri, the causal agent of frosty pod rot of cacao.</title>
        <authorList>
            <person name="Aime M.C."/>
            <person name="Diaz-Valderrama J.R."/>
            <person name="Kijpornyongpan T."/>
            <person name="Phillips-Mora W."/>
        </authorList>
    </citation>
    <scope>NUCLEOTIDE SEQUENCE [LARGE SCALE GENOMIC DNA]</scope>
    <source>
        <strain evidence="7 8">MCA 2952</strain>
    </source>
</reference>
<feature type="signal peptide" evidence="5">
    <location>
        <begin position="1"/>
        <end position="20"/>
    </location>
</feature>
<dbReference type="Proteomes" id="UP000054988">
    <property type="component" value="Unassembled WGS sequence"/>
</dbReference>
<feature type="chain" id="PRO_5007267589" evidence="5">
    <location>
        <begin position="21"/>
        <end position="1101"/>
    </location>
</feature>